<evidence type="ECO:0000256" key="3">
    <source>
        <dbReference type="RuleBase" id="RU003939"/>
    </source>
</evidence>
<dbReference type="PRINTS" id="PR01727">
    <property type="entry name" value="DNABINDINGHU"/>
</dbReference>
<dbReference type="EMBL" id="CP092900">
    <property type="protein sequence ID" value="UTC24500.1"/>
    <property type="molecule type" value="Genomic_DNA"/>
</dbReference>
<dbReference type="Proteomes" id="UP001055955">
    <property type="component" value="Chromosome"/>
</dbReference>
<dbReference type="InterPro" id="IPR010992">
    <property type="entry name" value="IHF-like_DNA-bd_dom_sf"/>
</dbReference>
<dbReference type="InterPro" id="IPR000119">
    <property type="entry name" value="Hist_DNA-bd"/>
</dbReference>
<dbReference type="SUPFAM" id="SSF47729">
    <property type="entry name" value="IHF-like DNA-binding proteins"/>
    <property type="match status" value="1"/>
</dbReference>
<evidence type="ECO:0000256" key="1">
    <source>
        <dbReference type="ARBA" id="ARBA00010529"/>
    </source>
</evidence>
<keyword evidence="2" id="KW-0238">DNA-binding</keyword>
<dbReference type="Gene3D" id="4.10.520.10">
    <property type="entry name" value="IHF-like DNA-binding proteins"/>
    <property type="match status" value="1"/>
</dbReference>
<accession>A0ABY5DK16</accession>
<dbReference type="PANTHER" id="PTHR33175:SF2">
    <property type="entry name" value="INTEGRATION HOST FACTOR SUBUNIT ALPHA"/>
    <property type="match status" value="1"/>
</dbReference>
<dbReference type="PANTHER" id="PTHR33175">
    <property type="entry name" value="DNA-BINDING PROTEIN HU"/>
    <property type="match status" value="1"/>
</dbReference>
<evidence type="ECO:0000256" key="2">
    <source>
        <dbReference type="ARBA" id="ARBA00023125"/>
    </source>
</evidence>
<protein>
    <submittedName>
        <fullName evidence="4">Integration host factor subunit beta</fullName>
    </submittedName>
</protein>
<gene>
    <name evidence="4" type="ORF">MMH89_04615</name>
</gene>
<dbReference type="Pfam" id="PF00216">
    <property type="entry name" value="Bac_DNA_binding"/>
    <property type="match status" value="1"/>
</dbReference>
<keyword evidence="5" id="KW-1185">Reference proteome</keyword>
<name>A0ABY5DK16_9GAMM</name>
<dbReference type="SMART" id="SM00411">
    <property type="entry name" value="BHL"/>
    <property type="match status" value="1"/>
</dbReference>
<evidence type="ECO:0000313" key="4">
    <source>
        <dbReference type="EMBL" id="UTC24500.1"/>
    </source>
</evidence>
<evidence type="ECO:0000313" key="5">
    <source>
        <dbReference type="Proteomes" id="UP001055955"/>
    </source>
</evidence>
<sequence length="112" mass="12978">MVRSEVNINMAERFPHWPAGDVALATKLFFEILSEALIEEQRIELRGFGTFEVRKRSAKTARNPRTRKQVEVGVRGRVHFRAGRNMRKVVDASKSKFPIKKIKETRPSREEA</sequence>
<organism evidence="4 5">
    <name type="scientific">Candidatus Comchoanobacter bicostacola</name>
    <dbReference type="NCBI Taxonomy" id="2919598"/>
    <lineage>
        <taxon>Bacteria</taxon>
        <taxon>Pseudomonadati</taxon>
        <taxon>Pseudomonadota</taxon>
        <taxon>Gammaproteobacteria</taxon>
        <taxon>Candidatus Comchoanobacterales</taxon>
        <taxon>Candidatus Comchoanobacteraceae</taxon>
        <taxon>Candidatus Comchoanobacter</taxon>
    </lineage>
</organism>
<dbReference type="CDD" id="cd13836">
    <property type="entry name" value="IHF_B"/>
    <property type="match status" value="1"/>
</dbReference>
<comment type="similarity">
    <text evidence="1 3">Belongs to the bacterial histone-like protein family.</text>
</comment>
<reference evidence="4 5" key="1">
    <citation type="journal article" date="2022" name="Nat. Microbiol.">
        <title>The microbiome of a bacterivorous marine choanoflagellate contains a resource-demanding obligate bacterial associate.</title>
        <authorList>
            <person name="Needham D.M."/>
            <person name="Poirier C."/>
            <person name="Bachy C."/>
            <person name="George E.E."/>
            <person name="Wilken S."/>
            <person name="Yung C.C.M."/>
            <person name="Limardo A.J."/>
            <person name="Morando M."/>
            <person name="Sudek L."/>
            <person name="Malmstrom R.R."/>
            <person name="Keeling P.J."/>
            <person name="Santoro A.E."/>
            <person name="Worden A.Z."/>
        </authorList>
    </citation>
    <scope>NUCLEOTIDE SEQUENCE [LARGE SCALE GENOMIC DNA]</scope>
    <source>
        <strain evidence="4 5">Comchoano-1</strain>
    </source>
</reference>
<dbReference type="RefSeq" id="WP_258568284.1">
    <property type="nucleotide sequence ID" value="NZ_CP092900.1"/>
</dbReference>
<proteinExistence type="inferred from homology"/>